<gene>
    <name evidence="4" type="ORF">FDENT_5920</name>
</gene>
<dbReference type="GO" id="GO:0016651">
    <property type="term" value="F:oxidoreductase activity, acting on NAD(P)H"/>
    <property type="evidence" value="ECO:0007669"/>
    <property type="project" value="InterPro"/>
</dbReference>
<comment type="caution">
    <text evidence="4">The sequence shown here is derived from an EMBL/GenBank/DDBJ whole genome shotgun (WGS) entry which is preliminary data.</text>
</comment>
<name>A0A8H5UF07_9HYPO</name>
<proteinExistence type="inferred from homology"/>
<dbReference type="InterPro" id="IPR020843">
    <property type="entry name" value="ER"/>
</dbReference>
<accession>A0A8H5UF07</accession>
<dbReference type="SMART" id="SM00829">
    <property type="entry name" value="PKS_ER"/>
    <property type="match status" value="1"/>
</dbReference>
<sequence>MLALVLNTNENSITVQDVPKPKTGPKQILVCVRAVALNHVDYMNALKPLAAQAKRVLGSDFAGKVVEVGLDLIDFDDPRVKIGQRVSGFLQGVNSVNDRPGAFAEYLVVEYDLCWTIPRSLSFEEDATVSLAGMTAAQAIFGGVAICSTTETRSFAAAFYQFLGSGAVSNEVKLQPNPVRLLPGGLDKISSKGFNLLSVNQKSEPGQATEIFKRVSGEKLVFSLTAR</sequence>
<protein>
    <submittedName>
        <fullName evidence="4">ToxD-like protein</fullName>
    </submittedName>
</protein>
<comment type="similarity">
    <text evidence="1">Belongs to the zinc-containing alcohol dehydrogenase family.</text>
</comment>
<dbReference type="PANTHER" id="PTHR45348">
    <property type="entry name" value="HYPOTHETICAL OXIDOREDUCTASE (EUROFUNG)"/>
    <property type="match status" value="1"/>
</dbReference>
<dbReference type="InterPro" id="IPR047122">
    <property type="entry name" value="Trans-enoyl_RdTase-like"/>
</dbReference>
<dbReference type="Pfam" id="PF08240">
    <property type="entry name" value="ADH_N"/>
    <property type="match status" value="1"/>
</dbReference>
<evidence type="ECO:0000313" key="5">
    <source>
        <dbReference type="Proteomes" id="UP000562682"/>
    </source>
</evidence>
<evidence type="ECO:0000256" key="1">
    <source>
        <dbReference type="ARBA" id="ARBA00008072"/>
    </source>
</evidence>
<dbReference type="SUPFAM" id="SSF50129">
    <property type="entry name" value="GroES-like"/>
    <property type="match status" value="1"/>
</dbReference>
<dbReference type="Gene3D" id="3.90.180.10">
    <property type="entry name" value="Medium-chain alcohol dehydrogenases, catalytic domain"/>
    <property type="match status" value="1"/>
</dbReference>
<evidence type="ECO:0000313" key="4">
    <source>
        <dbReference type="EMBL" id="KAF5686233.1"/>
    </source>
</evidence>
<feature type="domain" description="Enoyl reductase (ER)" evidence="3">
    <location>
        <begin position="8"/>
        <end position="222"/>
    </location>
</feature>
<dbReference type="Gene3D" id="3.40.50.720">
    <property type="entry name" value="NAD(P)-binding Rossmann-like Domain"/>
    <property type="match status" value="1"/>
</dbReference>
<dbReference type="InterPro" id="IPR013154">
    <property type="entry name" value="ADH-like_N"/>
</dbReference>
<dbReference type="EMBL" id="JAAOAK010000150">
    <property type="protein sequence ID" value="KAF5686233.1"/>
    <property type="molecule type" value="Genomic_DNA"/>
</dbReference>
<dbReference type="AlphaFoldDB" id="A0A8H5UF07"/>
<dbReference type="InterPro" id="IPR011032">
    <property type="entry name" value="GroES-like_sf"/>
</dbReference>
<keyword evidence="2" id="KW-0560">Oxidoreductase</keyword>
<keyword evidence="5" id="KW-1185">Reference proteome</keyword>
<evidence type="ECO:0000256" key="2">
    <source>
        <dbReference type="ARBA" id="ARBA00023002"/>
    </source>
</evidence>
<dbReference type="Proteomes" id="UP000562682">
    <property type="component" value="Unassembled WGS sequence"/>
</dbReference>
<dbReference type="PANTHER" id="PTHR45348:SF7">
    <property type="entry name" value="ZINC BINDING OXIDOREDUCTASE, PUTATIVE-RELATED"/>
    <property type="match status" value="1"/>
</dbReference>
<reference evidence="4 5" key="1">
    <citation type="submission" date="2020-05" db="EMBL/GenBank/DDBJ databases">
        <title>Identification and distribution of gene clusters putatively required for synthesis of sphingolipid metabolism inhibitors in phylogenetically diverse species of the filamentous fungus Fusarium.</title>
        <authorList>
            <person name="Kim H.-S."/>
            <person name="Busman M."/>
            <person name="Brown D.W."/>
            <person name="Divon H."/>
            <person name="Uhlig S."/>
            <person name="Proctor R.H."/>
        </authorList>
    </citation>
    <scope>NUCLEOTIDE SEQUENCE [LARGE SCALE GENOMIC DNA]</scope>
    <source>
        <strain evidence="4 5">NRRL 25311</strain>
    </source>
</reference>
<evidence type="ECO:0000259" key="3">
    <source>
        <dbReference type="SMART" id="SM00829"/>
    </source>
</evidence>
<organism evidence="4 5">
    <name type="scientific">Fusarium denticulatum</name>
    <dbReference type="NCBI Taxonomy" id="48507"/>
    <lineage>
        <taxon>Eukaryota</taxon>
        <taxon>Fungi</taxon>
        <taxon>Dikarya</taxon>
        <taxon>Ascomycota</taxon>
        <taxon>Pezizomycotina</taxon>
        <taxon>Sordariomycetes</taxon>
        <taxon>Hypocreomycetidae</taxon>
        <taxon>Hypocreales</taxon>
        <taxon>Nectriaceae</taxon>
        <taxon>Fusarium</taxon>
        <taxon>Fusarium fujikuroi species complex</taxon>
    </lineage>
</organism>